<dbReference type="GO" id="GO:0005524">
    <property type="term" value="F:ATP binding"/>
    <property type="evidence" value="ECO:0007669"/>
    <property type="project" value="InterPro"/>
</dbReference>
<evidence type="ECO:0000256" key="6">
    <source>
        <dbReference type="ARBA" id="ARBA00022840"/>
    </source>
</evidence>
<dbReference type="Pfam" id="PF13923">
    <property type="entry name" value="zf-C3HC4_2"/>
    <property type="match status" value="1"/>
</dbReference>
<dbReference type="Gene3D" id="3.40.50.10810">
    <property type="entry name" value="Tandem AAA-ATPase domain"/>
    <property type="match status" value="1"/>
</dbReference>
<keyword evidence="3 7" id="KW-0863">Zinc-finger</keyword>
<evidence type="ECO:0000256" key="3">
    <source>
        <dbReference type="ARBA" id="ARBA00022771"/>
    </source>
</evidence>
<dbReference type="GO" id="GO:0006974">
    <property type="term" value="P:DNA damage response"/>
    <property type="evidence" value="ECO:0007669"/>
    <property type="project" value="TreeGrafter"/>
</dbReference>
<dbReference type="InterPro" id="IPR049730">
    <property type="entry name" value="SNF2/RAD54-like_C"/>
</dbReference>
<dbReference type="InterPro" id="IPR013083">
    <property type="entry name" value="Znf_RING/FYVE/PHD"/>
</dbReference>
<evidence type="ECO:0000259" key="10">
    <source>
        <dbReference type="PROSITE" id="PS51192"/>
    </source>
</evidence>
<dbReference type="PROSITE" id="PS51192">
    <property type="entry name" value="HELICASE_ATP_BIND_1"/>
    <property type="match status" value="1"/>
</dbReference>
<evidence type="ECO:0000259" key="9">
    <source>
        <dbReference type="PROSITE" id="PS50089"/>
    </source>
</evidence>
<dbReference type="InterPro" id="IPR001650">
    <property type="entry name" value="Helicase_C-like"/>
</dbReference>
<dbReference type="SMART" id="SM00487">
    <property type="entry name" value="DEXDc"/>
    <property type="match status" value="1"/>
</dbReference>
<keyword evidence="2" id="KW-0547">Nucleotide-binding</keyword>
<dbReference type="CDD" id="cd18070">
    <property type="entry name" value="DEXQc_SHPRH"/>
    <property type="match status" value="1"/>
</dbReference>
<dbReference type="Proteomes" id="UP000799324">
    <property type="component" value="Unassembled WGS sequence"/>
</dbReference>
<dbReference type="GO" id="GO:0016787">
    <property type="term" value="F:hydrolase activity"/>
    <property type="evidence" value="ECO:0007669"/>
    <property type="project" value="UniProtKB-KW"/>
</dbReference>
<dbReference type="Pfam" id="PF00271">
    <property type="entry name" value="Helicase_C"/>
    <property type="match status" value="1"/>
</dbReference>
<dbReference type="InterPro" id="IPR001841">
    <property type="entry name" value="Znf_RING"/>
</dbReference>
<reference evidence="11" key="1">
    <citation type="journal article" date="2020" name="Stud. Mycol.">
        <title>101 Dothideomycetes genomes: a test case for predicting lifestyles and emergence of pathogens.</title>
        <authorList>
            <person name="Haridas S."/>
            <person name="Albert R."/>
            <person name="Binder M."/>
            <person name="Bloem J."/>
            <person name="Labutti K."/>
            <person name="Salamov A."/>
            <person name="Andreopoulos B."/>
            <person name="Baker S."/>
            <person name="Barry K."/>
            <person name="Bills G."/>
            <person name="Bluhm B."/>
            <person name="Cannon C."/>
            <person name="Castanera R."/>
            <person name="Culley D."/>
            <person name="Daum C."/>
            <person name="Ezra D."/>
            <person name="Gonzalez J."/>
            <person name="Henrissat B."/>
            <person name="Kuo A."/>
            <person name="Liang C."/>
            <person name="Lipzen A."/>
            <person name="Lutzoni F."/>
            <person name="Magnuson J."/>
            <person name="Mondo S."/>
            <person name="Nolan M."/>
            <person name="Ohm R."/>
            <person name="Pangilinan J."/>
            <person name="Park H.-J."/>
            <person name="Ramirez L."/>
            <person name="Alfaro M."/>
            <person name="Sun H."/>
            <person name="Tritt A."/>
            <person name="Yoshinaga Y."/>
            <person name="Zwiers L.-H."/>
            <person name="Turgeon B."/>
            <person name="Goodwin S."/>
            <person name="Spatafora J."/>
            <person name="Crous P."/>
            <person name="Grigoriev I."/>
        </authorList>
    </citation>
    <scope>NUCLEOTIDE SEQUENCE</scope>
    <source>
        <strain evidence="11">CBS 122681</strain>
    </source>
</reference>
<evidence type="ECO:0000256" key="1">
    <source>
        <dbReference type="ARBA" id="ARBA00022723"/>
    </source>
</evidence>
<dbReference type="Gene3D" id="3.30.40.10">
    <property type="entry name" value="Zinc/RING finger domain, C3HC4 (zinc finger)"/>
    <property type="match status" value="1"/>
</dbReference>
<dbReference type="InterPro" id="IPR014001">
    <property type="entry name" value="Helicase_ATP-bd"/>
</dbReference>
<feature type="domain" description="RING-type" evidence="9">
    <location>
        <begin position="1129"/>
        <end position="1167"/>
    </location>
</feature>
<dbReference type="FunFam" id="3.40.50.10810:FF:000059">
    <property type="entry name" value="SNF2 family helicase/ATPase, putative"/>
    <property type="match status" value="1"/>
</dbReference>
<dbReference type="InterPro" id="IPR038718">
    <property type="entry name" value="SNF2-like_sf"/>
</dbReference>
<dbReference type="CDD" id="cd18793">
    <property type="entry name" value="SF2_C_SNF"/>
    <property type="match status" value="1"/>
</dbReference>
<dbReference type="EMBL" id="MU004350">
    <property type="protein sequence ID" value="KAF2655360.1"/>
    <property type="molecule type" value="Genomic_DNA"/>
</dbReference>
<feature type="region of interest" description="Disordered" evidence="8">
    <location>
        <begin position="1189"/>
        <end position="1209"/>
    </location>
</feature>
<gene>
    <name evidence="11" type="ORF">K491DRAFT_758294</name>
</gene>
<dbReference type="InterPro" id="IPR052583">
    <property type="entry name" value="ATP-helicase/E3_Ub-Ligase"/>
</dbReference>
<keyword evidence="12" id="KW-1185">Reference proteome</keyword>
<evidence type="ECO:0000256" key="8">
    <source>
        <dbReference type="SAM" id="MobiDB-lite"/>
    </source>
</evidence>
<evidence type="ECO:0000256" key="5">
    <source>
        <dbReference type="ARBA" id="ARBA00022833"/>
    </source>
</evidence>
<evidence type="ECO:0000256" key="2">
    <source>
        <dbReference type="ARBA" id="ARBA00022741"/>
    </source>
</evidence>
<evidence type="ECO:0000256" key="4">
    <source>
        <dbReference type="ARBA" id="ARBA00022801"/>
    </source>
</evidence>
<feature type="compositionally biased region" description="Low complexity" evidence="8">
    <location>
        <begin position="1375"/>
        <end position="1393"/>
    </location>
</feature>
<dbReference type="InterPro" id="IPR027417">
    <property type="entry name" value="P-loop_NTPase"/>
</dbReference>
<evidence type="ECO:0008006" key="13">
    <source>
        <dbReference type="Google" id="ProtNLM"/>
    </source>
</evidence>
<dbReference type="GO" id="GO:0008270">
    <property type="term" value="F:zinc ion binding"/>
    <property type="evidence" value="ECO:0007669"/>
    <property type="project" value="UniProtKB-KW"/>
</dbReference>
<dbReference type="OrthoDB" id="5330228at2759"/>
<feature type="region of interest" description="Disordered" evidence="8">
    <location>
        <begin position="1373"/>
        <end position="1405"/>
    </location>
</feature>
<dbReference type="PANTHER" id="PTHR45865">
    <property type="entry name" value="E3 UBIQUITIN-PROTEIN LIGASE SHPRH FAMILY MEMBER"/>
    <property type="match status" value="1"/>
</dbReference>
<dbReference type="InterPro" id="IPR017907">
    <property type="entry name" value="Znf_RING_CS"/>
</dbReference>
<keyword evidence="4" id="KW-0378">Hydrolase</keyword>
<keyword evidence="5" id="KW-0862">Zinc</keyword>
<evidence type="ECO:0000256" key="7">
    <source>
        <dbReference type="PROSITE-ProRule" id="PRU00175"/>
    </source>
</evidence>
<name>A0A6A6T6I0_9PLEO</name>
<feature type="compositionally biased region" description="Polar residues" evidence="8">
    <location>
        <begin position="1394"/>
        <end position="1404"/>
    </location>
</feature>
<protein>
    <recommendedName>
        <fullName evidence="13">ATP-dependent DNA helicase</fullName>
    </recommendedName>
</protein>
<sequence length="1491" mass="167532">MVAVSATTEICRARIHGQDDDSDSDIIESFVHLFAQHGGERAQKRRKLDSGRSTASQRSITVDEDKSVVLAKVSLELHVPGLKANQAERLKASYDSSEPLDVSLETFAKVSAHEFALSLCSPQNDSCIVSLNGSTSSESLDLIHPHLEVVSGDLRTTVNGHKRPQKTRAAFSRCRLVPPTSDRAFFELNVEIRWTLGLPVAEIATVQYAKMDLRILSTYFPDFTAGVNTPWVLSDFYTSVHVPPDDHAISARVQTALPDTTLYPFQQRAVDWLLRREGVAYLGDASDHTDIDEGSARLPISLRPTQDANGKPCYVSLIRGLVVTDAGAVSDSSRTLRGGILAEEMGLGKTVELLALMCLHQRQIPDGDVFDAYTGSSVHPSGATLIITPPSILEQWHNEIRRHAPGLKVFHYKGLPAPSAPKREHEAATVENLLQHDVVLTTYNVLSREVHFAKPPPDRSLRYEKQHESRKSPLVQISWWRVCLDEAQMVESGVSQAATVARIIPRCNAWAVSGTPLRKDVQDLRGLLTFLRYEPFAGSKPVWDRLDKTSFQEIFGRLAMRHTKDKIREELRLPPQKRVVITVPFTAIEEQNYAEMMRQMCDACGLTQEGLPTREDRDAGHPEVIERMREWLVRLRQTCLHAHVGRKNRKALGAKNGPLRTIHEVLEVMIDQVDAGVKSEARDFILDQMTCGHIKANAKNVENRSETALPFYEQALKDAQHYVQLCRDELLLEQKRLGRSTSEDDQDLDEEEEEDRDGQEVGRISILRRSLRSFLELEHACKFWIGTMHYQIKANENLTKPDTEEFHDREKLEVQWYEEAKKIRKELLRQSQGRAQLHMRKIGGKKPFYQIPKIVDLPELGGIEGRKILEAMDNVTDLLNAQKDQIEKYRQKVVDILMLPLVDEDEGKETTGDEYEDSTKVQDELYVYQLALRAALADRQATAIGLPDNLIEHELHEAEKQALLKVGHAPELVLEVVDARRKLKASADAGSLKGIISNTRSMLNALEWRADSGDGRAAAEVDIVQKQLAKIQSIANDQGKVLVELVKEQELFRAAMNQRLEFYRQLQHVSDTVAPYKEELDETFNERAFKSRERQREQRKSAIAGHKNKHNYLINLRHENAQMDAKHECIICQDVFEIGVLTSCGHKYCKECINHWWHAHRTCPLCKVKLHSSDFTDIALKPDIMKAQEEVQDEGDPSQPCTPGSSTTSIYSDISDTTMKEIKTIDLDGSYGTKVDMIARHLLWIRHNDAGAKSIIFSQFSDFLSVLREALRKWKIGAASIGDKNGIANFRSDAAVECFLLDAKSDSSGLNLVNATYVFLCEPLINPAIELQAIARVHRIGQQRSTTVFMYIVGETVEEAIYEISVKRRLEHMGRASNSHSHSRSGSGSASDSTAVLPSRSGTATPALREHTIEQANSMELEAAPLKQLLRKKGDGEIVQVSDLWSCLFGKGRRVRGPVLEKVGVVEREVGRHLRAEAVVGRMVEMQGGDG</sequence>
<keyword evidence="1" id="KW-0479">Metal-binding</keyword>
<proteinExistence type="predicted"/>
<feature type="domain" description="Helicase ATP-binding" evidence="10">
    <location>
        <begin position="330"/>
        <end position="534"/>
    </location>
</feature>
<evidence type="ECO:0000313" key="12">
    <source>
        <dbReference type="Proteomes" id="UP000799324"/>
    </source>
</evidence>
<accession>A0A6A6T6I0</accession>
<dbReference type="InterPro" id="IPR000330">
    <property type="entry name" value="SNF2_N"/>
</dbReference>
<evidence type="ECO:0000313" key="11">
    <source>
        <dbReference type="EMBL" id="KAF2655360.1"/>
    </source>
</evidence>
<dbReference type="PROSITE" id="PS00518">
    <property type="entry name" value="ZF_RING_1"/>
    <property type="match status" value="1"/>
</dbReference>
<dbReference type="Pfam" id="PF26021">
    <property type="entry name" value="Ferritin_C144_05"/>
    <property type="match status" value="1"/>
</dbReference>
<organism evidence="11 12">
    <name type="scientific">Lophiostoma macrostomum CBS 122681</name>
    <dbReference type="NCBI Taxonomy" id="1314788"/>
    <lineage>
        <taxon>Eukaryota</taxon>
        <taxon>Fungi</taxon>
        <taxon>Dikarya</taxon>
        <taxon>Ascomycota</taxon>
        <taxon>Pezizomycotina</taxon>
        <taxon>Dothideomycetes</taxon>
        <taxon>Pleosporomycetidae</taxon>
        <taxon>Pleosporales</taxon>
        <taxon>Lophiostomataceae</taxon>
        <taxon>Lophiostoma</taxon>
    </lineage>
</organism>
<dbReference type="Gene3D" id="3.40.50.300">
    <property type="entry name" value="P-loop containing nucleotide triphosphate hydrolases"/>
    <property type="match status" value="1"/>
</dbReference>
<feature type="compositionally biased region" description="Acidic residues" evidence="8">
    <location>
        <begin position="743"/>
        <end position="757"/>
    </location>
</feature>
<dbReference type="SUPFAM" id="SSF57850">
    <property type="entry name" value="RING/U-box"/>
    <property type="match status" value="1"/>
</dbReference>
<dbReference type="GO" id="GO:0061630">
    <property type="term" value="F:ubiquitin protein ligase activity"/>
    <property type="evidence" value="ECO:0007669"/>
    <property type="project" value="TreeGrafter"/>
</dbReference>
<dbReference type="Pfam" id="PF00176">
    <property type="entry name" value="SNF2-rel_dom"/>
    <property type="match status" value="1"/>
</dbReference>
<dbReference type="GO" id="GO:0005634">
    <property type="term" value="C:nucleus"/>
    <property type="evidence" value="ECO:0007669"/>
    <property type="project" value="TreeGrafter"/>
</dbReference>
<dbReference type="GO" id="GO:0000209">
    <property type="term" value="P:protein polyubiquitination"/>
    <property type="evidence" value="ECO:0007669"/>
    <property type="project" value="TreeGrafter"/>
</dbReference>
<dbReference type="PROSITE" id="PS50089">
    <property type="entry name" value="ZF_RING_2"/>
    <property type="match status" value="1"/>
</dbReference>
<feature type="region of interest" description="Disordered" evidence="8">
    <location>
        <begin position="740"/>
        <end position="759"/>
    </location>
</feature>
<dbReference type="InterPro" id="IPR059033">
    <property type="entry name" value="C144_05_dom"/>
</dbReference>
<dbReference type="PANTHER" id="PTHR45865:SF1">
    <property type="entry name" value="E3 UBIQUITIN-PROTEIN LIGASE SHPRH"/>
    <property type="match status" value="1"/>
</dbReference>
<dbReference type="SMART" id="SM00184">
    <property type="entry name" value="RING"/>
    <property type="match status" value="1"/>
</dbReference>
<dbReference type="SUPFAM" id="SSF52540">
    <property type="entry name" value="P-loop containing nucleoside triphosphate hydrolases"/>
    <property type="match status" value="2"/>
</dbReference>
<keyword evidence="6" id="KW-0067">ATP-binding</keyword>